<sequence length="217" mass="25296">MGKLTTCDDAKSNLKLDWDPRDYTVFTCPNEYSFAIQKNVDPISVDMVAHNTSFDPRKDEVVHKCMDTVLQYDELVPIRGDHRPNWAKYGEYLYVPVQRWLHNLEHGAVVMLYHPCANQYEVNSLREILTSCLYRHVITPYNKLSHTRPIALVSWGARIEMNYVDEEQVVAFIKKFARRAPEDISRNGLYDQFLVRPAQIISDENDSNICVDYRLGH</sequence>
<dbReference type="Pfam" id="PF11303">
    <property type="entry name" value="DUF3105"/>
    <property type="match status" value="1"/>
</dbReference>
<dbReference type="InterPro" id="IPR021454">
    <property type="entry name" value="DUF3105"/>
</dbReference>
<organism evidence="1 2">
    <name type="scientific">Caenorhabditis auriculariae</name>
    <dbReference type="NCBI Taxonomy" id="2777116"/>
    <lineage>
        <taxon>Eukaryota</taxon>
        <taxon>Metazoa</taxon>
        <taxon>Ecdysozoa</taxon>
        <taxon>Nematoda</taxon>
        <taxon>Chromadorea</taxon>
        <taxon>Rhabditida</taxon>
        <taxon>Rhabditina</taxon>
        <taxon>Rhabditomorpha</taxon>
        <taxon>Rhabditoidea</taxon>
        <taxon>Rhabditidae</taxon>
        <taxon>Peloderinae</taxon>
        <taxon>Caenorhabditis</taxon>
    </lineage>
</organism>
<reference evidence="1" key="1">
    <citation type="submission" date="2020-10" db="EMBL/GenBank/DDBJ databases">
        <authorList>
            <person name="Kikuchi T."/>
        </authorList>
    </citation>
    <scope>NUCLEOTIDE SEQUENCE</scope>
    <source>
        <strain evidence="1">NKZ352</strain>
    </source>
</reference>
<name>A0A8S1HQM5_9PELO</name>
<accession>A0A8S1HQM5</accession>
<evidence type="ECO:0000313" key="2">
    <source>
        <dbReference type="Proteomes" id="UP000835052"/>
    </source>
</evidence>
<dbReference type="EMBL" id="CAJGYM010000145">
    <property type="protein sequence ID" value="CAD6198947.1"/>
    <property type="molecule type" value="Genomic_DNA"/>
</dbReference>
<dbReference type="GO" id="GO:0005737">
    <property type="term" value="C:cytoplasm"/>
    <property type="evidence" value="ECO:0007669"/>
    <property type="project" value="TreeGrafter"/>
</dbReference>
<dbReference type="OrthoDB" id="5960270at2759"/>
<evidence type="ECO:0000313" key="1">
    <source>
        <dbReference type="EMBL" id="CAD6198947.1"/>
    </source>
</evidence>
<gene>
    <name evidence="1" type="ORF">CAUJ_LOCUS14852</name>
</gene>
<keyword evidence="2" id="KW-1185">Reference proteome</keyword>
<protein>
    <submittedName>
        <fullName evidence="1">Uncharacterized protein</fullName>
    </submittedName>
</protein>
<dbReference type="PANTHER" id="PTHR34179">
    <property type="entry name" value="TUMOR PROTEIN P53-INDUCIBLE PROTEIN 13"/>
    <property type="match status" value="1"/>
</dbReference>
<proteinExistence type="predicted"/>
<dbReference type="Proteomes" id="UP000835052">
    <property type="component" value="Unassembled WGS sequence"/>
</dbReference>
<dbReference type="AlphaFoldDB" id="A0A8S1HQM5"/>
<comment type="caution">
    <text evidence="1">The sequence shown here is derived from an EMBL/GenBank/DDBJ whole genome shotgun (WGS) entry which is preliminary data.</text>
</comment>
<dbReference type="PANTHER" id="PTHR34179:SF1">
    <property type="entry name" value="TUMOR PROTEIN P53-INDUCIBLE PROTEIN 13"/>
    <property type="match status" value="1"/>
</dbReference>